<dbReference type="InterPro" id="IPR041318">
    <property type="entry name" value="pEK499_p136"/>
</dbReference>
<evidence type="ECO:0000313" key="2">
    <source>
        <dbReference type="EMBL" id="AFD05324.1"/>
    </source>
</evidence>
<organism evidence="2 3">
    <name type="scientific">Solitalea canadensis (strain ATCC 29591 / DSM 3403 / JCM 21819 / LMG 8368 / NBRC 15130 / NCIMB 12057 / USAM 9D)</name>
    <name type="common">Flexibacter canadensis</name>
    <dbReference type="NCBI Taxonomy" id="929556"/>
    <lineage>
        <taxon>Bacteria</taxon>
        <taxon>Pseudomonadati</taxon>
        <taxon>Bacteroidota</taxon>
        <taxon>Sphingobacteriia</taxon>
        <taxon>Sphingobacteriales</taxon>
        <taxon>Sphingobacteriaceae</taxon>
        <taxon>Solitalea</taxon>
    </lineage>
</organism>
<keyword evidence="3" id="KW-1185">Reference proteome</keyword>
<dbReference type="eggNOG" id="ENOG50337I8">
    <property type="taxonomic scope" value="Bacteria"/>
</dbReference>
<dbReference type="OrthoDB" id="1493423at2"/>
<dbReference type="HOGENOM" id="CLU_1617925_0_0_10"/>
<gene>
    <name evidence="2" type="ordered locus">Solca_0173</name>
</gene>
<protein>
    <recommendedName>
        <fullName evidence="1">pEK499-p136 HEPN domain-containing protein</fullName>
    </recommendedName>
</protein>
<dbReference type="KEGG" id="scn:Solca_0173"/>
<evidence type="ECO:0000313" key="3">
    <source>
        <dbReference type="Proteomes" id="UP000007590"/>
    </source>
</evidence>
<evidence type="ECO:0000259" key="1">
    <source>
        <dbReference type="Pfam" id="PF18736"/>
    </source>
</evidence>
<proteinExistence type="predicted"/>
<dbReference type="EMBL" id="CP003349">
    <property type="protein sequence ID" value="AFD05324.1"/>
    <property type="molecule type" value="Genomic_DNA"/>
</dbReference>
<dbReference type="Proteomes" id="UP000007590">
    <property type="component" value="Chromosome"/>
</dbReference>
<dbReference type="AlphaFoldDB" id="H8KXM8"/>
<name>H8KXM8_SOLCM</name>
<dbReference type="Pfam" id="PF18736">
    <property type="entry name" value="pEK499_p136"/>
    <property type="match status" value="1"/>
</dbReference>
<sequence length="164" mass="19257">MGIENGRYDIELIKRTKKLIETYDGVFNLTLLMNSVLSLIVLPQQHNSRIRKLAFMNQNLDEIPEINFVINSPHFQFDPRNFNYDLKNLLNRIRNGISHQRIEAISEDNKWKGIVIEDYDRNNNLGLHLELTTSQVRNLAFYIAEKYLEEVGELEANAKPTYDF</sequence>
<dbReference type="RefSeq" id="WP_014678552.1">
    <property type="nucleotide sequence ID" value="NC_017770.1"/>
</dbReference>
<feature type="domain" description="pEK499-p136 HEPN" evidence="1">
    <location>
        <begin position="4"/>
        <end position="153"/>
    </location>
</feature>
<accession>H8KXM8</accession>
<dbReference type="STRING" id="929556.Solca_0173"/>
<reference evidence="2" key="1">
    <citation type="submission" date="2012-02" db="EMBL/GenBank/DDBJ databases">
        <title>The complete genome of Solitalea canadensis DSM 3403.</title>
        <authorList>
            <consortium name="US DOE Joint Genome Institute (JGI-PGF)"/>
            <person name="Lucas S."/>
            <person name="Copeland A."/>
            <person name="Lapidus A."/>
            <person name="Glavina del Rio T."/>
            <person name="Dalin E."/>
            <person name="Tice H."/>
            <person name="Bruce D."/>
            <person name="Goodwin L."/>
            <person name="Pitluck S."/>
            <person name="Peters L."/>
            <person name="Ovchinnikova G."/>
            <person name="Lu M."/>
            <person name="Kyrpides N."/>
            <person name="Mavromatis K."/>
            <person name="Ivanova N."/>
            <person name="Brettin T."/>
            <person name="Detter J.C."/>
            <person name="Han C."/>
            <person name="Larimer F."/>
            <person name="Land M."/>
            <person name="Hauser L."/>
            <person name="Markowitz V."/>
            <person name="Cheng J.-F."/>
            <person name="Hugenholtz P."/>
            <person name="Woyke T."/>
            <person name="Wu D."/>
            <person name="Spring S."/>
            <person name="Schroeder M."/>
            <person name="Kopitz M."/>
            <person name="Brambilla E."/>
            <person name="Klenk H.-P."/>
            <person name="Eisen J.A."/>
        </authorList>
    </citation>
    <scope>NUCLEOTIDE SEQUENCE</scope>
    <source>
        <strain evidence="2">DSM 3403</strain>
    </source>
</reference>